<dbReference type="EMBL" id="CM056744">
    <property type="protein sequence ID" value="KAJ8668382.1"/>
    <property type="molecule type" value="Genomic_DNA"/>
</dbReference>
<proteinExistence type="predicted"/>
<evidence type="ECO:0000313" key="2">
    <source>
        <dbReference type="Proteomes" id="UP001239111"/>
    </source>
</evidence>
<reference evidence="1" key="1">
    <citation type="submission" date="2023-04" db="EMBL/GenBank/DDBJ databases">
        <title>A chromosome-level genome assembly of the parasitoid wasp Eretmocerus hayati.</title>
        <authorList>
            <person name="Zhong Y."/>
            <person name="Liu S."/>
            <person name="Liu Y."/>
        </authorList>
    </citation>
    <scope>NUCLEOTIDE SEQUENCE</scope>
    <source>
        <strain evidence="1">ZJU_SS_LIU_2023</strain>
    </source>
</reference>
<accession>A0ACC2NDI4</accession>
<sequence length="1087" mass="121958">MERMQNTADEISELESHYYRNNLQNGNGRLKELGQVHLKSRRMNHILKLRLVQERRACMKLRKKVDRLYRQERYDELIRRGFPIPSLRTSSRKLEGWNFESGPSDGTFQFLEVKVSHFREINKDCVVIPYKMSTAGDGKSNTCSRKYVGCATLAVYGNQKVLATKVLVIMLAINANRWKQVVEYCFSCEEVGVLSSDGRCKPWDKTSDGYVRSEAVSVILLQKKSDAKRIYATIVNTKVNCDGFKMEGLAHPSSKMQTQLMKSCYEECKISPSRIKYVEAHGTGTKVGDFMEIGSINATFCEEIERSEPLLIGTIKSNLGHSEAASGVVSIIKVILCMETGVLLPNLHFNEPRPDLIPIVAGKMKVITEVTPYELEYVGINSLGIGGTNAHVILRAHDKKKVNGGAPVDDLPRLVCVSGRTEEAVQAILDDLENRPIDAEYVRLFHDINAYGITGHLFRGYTLLEQIKDGDNHYRRIEPSDEMSRPIWFIFSGMGSQWRGMGESLLRLPIFAKSVSKCDAVLKPLGFDIYQALIEKDESKPMSTLDSMVGIIVFQIALVDILNSLGFKPQNLVGHSIGETSCAYADGSLSFEQVVLAAYYRGLVASETKIIHGTMAAVGLGFKDLKDVCPPGITIACHNSSTSSTISGPTDLVKAVMLKLQENKIFVKEVPTNNVPFHSQYIKDMGPKYLAYLRKIIPNAKRRSLNWLSTSVPEANWTSSSAQYSSPEYFVNNLLNPVLFEQVLAKVPKNAILIELAPHGILQAILKKSLSSQVSTLPLTSRNHPNNLKFFLESIGKLYNLGCQPDLAKLYPEIEYPVSRGTRSISHLIKWDYSSDAPVYKYDYHGYNTAGERFVGVSLNNSEYSSLAGHVIDGRNLFPATGYLKLVWETFSMMNDKHYSGMAVYFKDVQILRATTLFKEGEIIFRVNINIGSGRFEVSENKVLVASGFIYDSSHSEARILDAHDTEHQEEVLTNVDVYKKFKLQGCDYTDIFRSIQSSTLDGSRGHIRWRDDWIAFLDNMLQMSQMTHDASLIHVPVRLSMVFIDPKAHCDAMSTLGPTKGNQCIFLLTKQVEYSGTHWSGRKVHS</sequence>
<organism evidence="1 2">
    <name type="scientific">Eretmocerus hayati</name>
    <dbReference type="NCBI Taxonomy" id="131215"/>
    <lineage>
        <taxon>Eukaryota</taxon>
        <taxon>Metazoa</taxon>
        <taxon>Ecdysozoa</taxon>
        <taxon>Arthropoda</taxon>
        <taxon>Hexapoda</taxon>
        <taxon>Insecta</taxon>
        <taxon>Pterygota</taxon>
        <taxon>Neoptera</taxon>
        <taxon>Endopterygota</taxon>
        <taxon>Hymenoptera</taxon>
        <taxon>Apocrita</taxon>
        <taxon>Proctotrupomorpha</taxon>
        <taxon>Chalcidoidea</taxon>
        <taxon>Aphelinidae</taxon>
        <taxon>Aphelininae</taxon>
        <taxon>Eretmocerus</taxon>
    </lineage>
</organism>
<comment type="caution">
    <text evidence="1">The sequence shown here is derived from an EMBL/GenBank/DDBJ whole genome shotgun (WGS) entry which is preliminary data.</text>
</comment>
<protein>
    <submittedName>
        <fullName evidence="1">Uncharacterized protein</fullName>
    </submittedName>
</protein>
<dbReference type="Proteomes" id="UP001239111">
    <property type="component" value="Chromosome 4"/>
</dbReference>
<keyword evidence="2" id="KW-1185">Reference proteome</keyword>
<gene>
    <name evidence="1" type="ORF">QAD02_010045</name>
</gene>
<evidence type="ECO:0000313" key="1">
    <source>
        <dbReference type="EMBL" id="KAJ8668382.1"/>
    </source>
</evidence>
<name>A0ACC2NDI4_9HYME</name>